<evidence type="ECO:0000313" key="2">
    <source>
        <dbReference type="Proteomes" id="UP000011728"/>
    </source>
</evidence>
<protein>
    <submittedName>
        <fullName evidence="1">Uncharacterized protein</fullName>
    </submittedName>
</protein>
<name>M1MLB0_9CLOT</name>
<dbReference type="HOGENOM" id="CLU_3373084_0_0_9"/>
<sequence length="34" mass="4126">MKLERLCSYGNYIAKLKLRKLKKKQEEHNYENGV</sequence>
<accession>M1MLB0</accession>
<organism evidence="1 2">
    <name type="scientific">Clostridium saccharoperbutylacetonicum N1-4(HMT)</name>
    <dbReference type="NCBI Taxonomy" id="931276"/>
    <lineage>
        <taxon>Bacteria</taxon>
        <taxon>Bacillati</taxon>
        <taxon>Bacillota</taxon>
        <taxon>Clostridia</taxon>
        <taxon>Eubacteriales</taxon>
        <taxon>Clostridiaceae</taxon>
        <taxon>Clostridium</taxon>
    </lineage>
</organism>
<evidence type="ECO:0000313" key="1">
    <source>
        <dbReference type="EMBL" id="AGF58699.1"/>
    </source>
</evidence>
<dbReference type="AlphaFoldDB" id="M1MLB0"/>
<reference evidence="1 2" key="1">
    <citation type="submission" date="2013-02" db="EMBL/GenBank/DDBJ databases">
        <title>Genome sequence of Clostridium saccharoperbutylacetonicum N1-4(HMT).</title>
        <authorList>
            <person name="Poehlein A."/>
            <person name="Daniel R."/>
        </authorList>
    </citation>
    <scope>NUCLEOTIDE SEQUENCE [LARGE SCALE GENOMIC DNA]</scope>
    <source>
        <strain evidence="2">N1-4(HMT)</strain>
    </source>
</reference>
<dbReference type="Proteomes" id="UP000011728">
    <property type="component" value="Chromosome"/>
</dbReference>
<keyword evidence="2" id="KW-1185">Reference proteome</keyword>
<gene>
    <name evidence="1" type="ORF">Cspa_c49460</name>
</gene>
<dbReference type="KEGG" id="csr:Cspa_c49460"/>
<proteinExistence type="predicted"/>
<dbReference type="EMBL" id="CP004121">
    <property type="protein sequence ID" value="AGF58699.1"/>
    <property type="molecule type" value="Genomic_DNA"/>
</dbReference>